<dbReference type="InterPro" id="IPR036390">
    <property type="entry name" value="WH_DNA-bd_sf"/>
</dbReference>
<dbReference type="AlphaFoldDB" id="A0A8H9ICL3"/>
<evidence type="ECO:0000256" key="1">
    <source>
        <dbReference type="ARBA" id="ARBA00009437"/>
    </source>
</evidence>
<dbReference type="PANTHER" id="PTHR30126:SF39">
    <property type="entry name" value="HTH-TYPE TRANSCRIPTIONAL REGULATOR CYSL"/>
    <property type="match status" value="1"/>
</dbReference>
<dbReference type="Pfam" id="PF03466">
    <property type="entry name" value="LysR_substrate"/>
    <property type="match status" value="1"/>
</dbReference>
<comment type="similarity">
    <text evidence="1">Belongs to the LysR transcriptional regulatory family.</text>
</comment>
<dbReference type="FunFam" id="1.10.10.10:FF:000001">
    <property type="entry name" value="LysR family transcriptional regulator"/>
    <property type="match status" value="1"/>
</dbReference>
<dbReference type="InterPro" id="IPR005119">
    <property type="entry name" value="LysR_subst-bd"/>
</dbReference>
<comment type="caution">
    <text evidence="6">The sequence shown here is derived from an EMBL/GenBank/DDBJ whole genome shotgun (WGS) entry which is preliminary data.</text>
</comment>
<sequence>MNLHALRVFHSVAQLGSFSQAADALFISQPAVSKALKELEHQLGMQLIARAARGKKLALTEGGQSLFNHARSIFAIEQAALEDVRARTGLKQGTLVLGASTTIAGYWLAPYLARFNQQYPHIKVEVQVANTAQIEQALLACTIDLALVEGDASDSHISSQHWQDDPMSIVIPSSLTVEGDKAKWLSKQRWLLREPGSGTRQMSFTLLAKQGITVNDSMQLGSNEAIARAVTQGMGVALLPQVVTEDLIQLKKLKVISTRNSKMLSRPLYQLRYRERPSSPAASTFAKLLYQPINQPLT</sequence>
<dbReference type="Gene3D" id="1.10.10.10">
    <property type="entry name" value="Winged helix-like DNA-binding domain superfamily/Winged helix DNA-binding domain"/>
    <property type="match status" value="1"/>
</dbReference>
<evidence type="ECO:0000256" key="2">
    <source>
        <dbReference type="ARBA" id="ARBA00023015"/>
    </source>
</evidence>
<evidence type="ECO:0000256" key="4">
    <source>
        <dbReference type="ARBA" id="ARBA00023163"/>
    </source>
</evidence>
<dbReference type="GO" id="GO:0003700">
    <property type="term" value="F:DNA-binding transcription factor activity"/>
    <property type="evidence" value="ECO:0007669"/>
    <property type="project" value="InterPro"/>
</dbReference>
<keyword evidence="3" id="KW-0238">DNA-binding</keyword>
<dbReference type="PRINTS" id="PR00039">
    <property type="entry name" value="HTHLYSR"/>
</dbReference>
<proteinExistence type="inferred from homology"/>
<protein>
    <submittedName>
        <fullName evidence="6">LysR family transcriptional regulator</fullName>
    </submittedName>
</protein>
<dbReference type="SUPFAM" id="SSF46785">
    <property type="entry name" value="Winged helix' DNA-binding domain"/>
    <property type="match status" value="1"/>
</dbReference>
<feature type="domain" description="HTH lysR-type" evidence="5">
    <location>
        <begin position="1"/>
        <end position="58"/>
    </location>
</feature>
<keyword evidence="2" id="KW-0805">Transcription regulation</keyword>
<gene>
    <name evidence="6" type="ORF">GCM10011274_32800</name>
</gene>
<keyword evidence="4" id="KW-0804">Transcription</keyword>
<dbReference type="InterPro" id="IPR036388">
    <property type="entry name" value="WH-like_DNA-bd_sf"/>
</dbReference>
<evidence type="ECO:0000313" key="7">
    <source>
        <dbReference type="Proteomes" id="UP000622604"/>
    </source>
</evidence>
<evidence type="ECO:0000259" key="5">
    <source>
        <dbReference type="PROSITE" id="PS50931"/>
    </source>
</evidence>
<dbReference type="Pfam" id="PF00126">
    <property type="entry name" value="HTH_1"/>
    <property type="match status" value="1"/>
</dbReference>
<dbReference type="GO" id="GO:0000976">
    <property type="term" value="F:transcription cis-regulatory region binding"/>
    <property type="evidence" value="ECO:0007669"/>
    <property type="project" value="TreeGrafter"/>
</dbReference>
<reference evidence="6" key="1">
    <citation type="journal article" date="2014" name="Int. J. Syst. Evol. Microbiol.">
        <title>Complete genome sequence of Corynebacterium casei LMG S-19264T (=DSM 44701T), isolated from a smear-ripened cheese.</title>
        <authorList>
            <consortium name="US DOE Joint Genome Institute (JGI-PGF)"/>
            <person name="Walter F."/>
            <person name="Albersmeier A."/>
            <person name="Kalinowski J."/>
            <person name="Ruckert C."/>
        </authorList>
    </citation>
    <scope>NUCLEOTIDE SEQUENCE</scope>
    <source>
        <strain evidence="6">KCTC 32337</strain>
    </source>
</reference>
<dbReference type="SUPFAM" id="SSF53850">
    <property type="entry name" value="Periplasmic binding protein-like II"/>
    <property type="match status" value="1"/>
</dbReference>
<name>A0A8H9ICL3_9ALTE</name>
<dbReference type="EMBL" id="BMZC01000009">
    <property type="protein sequence ID" value="GGZ71810.1"/>
    <property type="molecule type" value="Genomic_DNA"/>
</dbReference>
<dbReference type="Proteomes" id="UP000622604">
    <property type="component" value="Unassembled WGS sequence"/>
</dbReference>
<dbReference type="RefSeq" id="WP_191866626.1">
    <property type="nucleotide sequence ID" value="NZ_BMZC01000009.1"/>
</dbReference>
<evidence type="ECO:0000256" key="3">
    <source>
        <dbReference type="ARBA" id="ARBA00023125"/>
    </source>
</evidence>
<accession>A0A8H9ICL3</accession>
<organism evidence="6 7">
    <name type="scientific">Paraglaciecola chathamensis</name>
    <dbReference type="NCBI Taxonomy" id="368405"/>
    <lineage>
        <taxon>Bacteria</taxon>
        <taxon>Pseudomonadati</taxon>
        <taxon>Pseudomonadota</taxon>
        <taxon>Gammaproteobacteria</taxon>
        <taxon>Alteromonadales</taxon>
        <taxon>Alteromonadaceae</taxon>
        <taxon>Paraglaciecola</taxon>
    </lineage>
</organism>
<dbReference type="Gene3D" id="3.40.190.290">
    <property type="match status" value="1"/>
</dbReference>
<dbReference type="PANTHER" id="PTHR30126">
    <property type="entry name" value="HTH-TYPE TRANSCRIPTIONAL REGULATOR"/>
    <property type="match status" value="1"/>
</dbReference>
<reference evidence="6" key="2">
    <citation type="submission" date="2020-09" db="EMBL/GenBank/DDBJ databases">
        <authorList>
            <person name="Sun Q."/>
            <person name="Kim S."/>
        </authorList>
    </citation>
    <scope>NUCLEOTIDE SEQUENCE</scope>
    <source>
        <strain evidence="6">KCTC 32337</strain>
    </source>
</reference>
<evidence type="ECO:0000313" key="6">
    <source>
        <dbReference type="EMBL" id="GGZ71810.1"/>
    </source>
</evidence>
<dbReference type="InterPro" id="IPR000847">
    <property type="entry name" value="LysR_HTH_N"/>
</dbReference>
<dbReference type="PROSITE" id="PS50931">
    <property type="entry name" value="HTH_LYSR"/>
    <property type="match status" value="1"/>
</dbReference>